<gene>
    <name evidence="1" type="ordered locus">MCP_0941</name>
</gene>
<dbReference type="RefSeq" id="WP_012899692.1">
    <property type="nucleotide sequence ID" value="NC_013665.1"/>
</dbReference>
<name>D1YX41_METPS</name>
<dbReference type="KEGG" id="mpd:MCP_0941"/>
<accession>D1YX41</accession>
<protein>
    <recommendedName>
        <fullName evidence="3">4-vinyl reductase 4VR domain-containing protein</fullName>
    </recommendedName>
</protein>
<reference evidence="2" key="3">
    <citation type="journal article" date="2011" name="PLoS ONE">
        <title>Genome sequence of a mesophilic hydrogenotrophic methanogen Methanocella paludicola, the first cultivated representative of the order Methanocellales.</title>
        <authorList>
            <person name="Sakai S."/>
            <person name="Takaki Y."/>
            <person name="Shimamura S."/>
            <person name="Sekine M."/>
            <person name="Tajima T."/>
            <person name="Kosugi H."/>
            <person name="Ichikawa N."/>
            <person name="Tasumi E."/>
            <person name="Hiraki A.T."/>
            <person name="Shimizu A."/>
            <person name="Kato Y."/>
            <person name="Nishiko R."/>
            <person name="Mori K."/>
            <person name="Fujita N."/>
            <person name="Imachi H."/>
            <person name="Takai K."/>
        </authorList>
    </citation>
    <scope>NUCLEOTIDE SEQUENCE [LARGE SCALE GENOMIC DNA]</scope>
    <source>
        <strain evidence="2">DSM 17711 / JCM 13418 / NBRC 101707 / SANAE</strain>
    </source>
</reference>
<reference evidence="1 2" key="1">
    <citation type="journal article" date="2007" name="Appl. Environ. Microbiol.">
        <title>Isolation of key methanogens for global methane emission from rice paddy fields: a novel isolate affiliated with the clone cluster rice cluster I.</title>
        <authorList>
            <person name="Sakai S."/>
            <person name="Imachi H."/>
            <person name="Sekiguchi Y."/>
            <person name="Ohashi A."/>
            <person name="Harada H."/>
            <person name="Kamagata Y."/>
        </authorList>
    </citation>
    <scope>NUCLEOTIDE SEQUENCE [LARGE SCALE GENOMIC DNA]</scope>
    <source>
        <strain evidence="2">DSM 17711 / JCM 13418 / NBRC 101707 / SANAE</strain>
    </source>
</reference>
<proteinExistence type="predicted"/>
<dbReference type="EMBL" id="AP011532">
    <property type="protein sequence ID" value="BAI61013.1"/>
    <property type="molecule type" value="Genomic_DNA"/>
</dbReference>
<dbReference type="AlphaFoldDB" id="D1YX41"/>
<dbReference type="Proteomes" id="UP000001882">
    <property type="component" value="Chromosome"/>
</dbReference>
<reference evidence="1 2" key="2">
    <citation type="journal article" date="2008" name="Int. J. Syst. Evol. Microbiol.">
        <title>Methanocella paludicola gen. nov., sp. nov., a methane-producing archaeon, the first isolate of the lineage 'Rice Cluster I', and proposal of the new archaeal order Methanocellales ord. nov.</title>
        <authorList>
            <person name="Sakai S."/>
            <person name="Imachi H."/>
            <person name="Hanada S."/>
            <person name="Ohashi A."/>
            <person name="Harada H."/>
            <person name="Kamagata Y."/>
        </authorList>
    </citation>
    <scope>NUCLEOTIDE SEQUENCE [LARGE SCALE GENOMIC DNA]</scope>
    <source>
        <strain evidence="2">DSM 17711 / JCM 13418 / NBRC 101707 / SANAE</strain>
    </source>
</reference>
<keyword evidence="2" id="KW-1185">Reference proteome</keyword>
<dbReference type="GeneID" id="8680968"/>
<evidence type="ECO:0008006" key="3">
    <source>
        <dbReference type="Google" id="ProtNLM"/>
    </source>
</evidence>
<dbReference type="Pfam" id="PF19620">
    <property type="entry name" value="DUF6125"/>
    <property type="match status" value="1"/>
</dbReference>
<evidence type="ECO:0000313" key="1">
    <source>
        <dbReference type="EMBL" id="BAI61013.1"/>
    </source>
</evidence>
<dbReference type="InParanoid" id="D1YX41"/>
<organism evidence="1 2">
    <name type="scientific">Methanocella paludicola (strain DSM 17711 / JCM 13418 / NBRC 101707 / SANAE)</name>
    <dbReference type="NCBI Taxonomy" id="304371"/>
    <lineage>
        <taxon>Archaea</taxon>
        <taxon>Methanobacteriati</taxon>
        <taxon>Methanobacteriota</taxon>
        <taxon>Stenosarchaea group</taxon>
        <taxon>Methanomicrobia</taxon>
        <taxon>Methanocellales</taxon>
        <taxon>Methanocellaceae</taxon>
        <taxon>Methanocella</taxon>
    </lineage>
</organism>
<evidence type="ECO:0000313" key="2">
    <source>
        <dbReference type="Proteomes" id="UP000001882"/>
    </source>
</evidence>
<dbReference type="eggNOG" id="arCOG10401">
    <property type="taxonomic scope" value="Archaea"/>
</dbReference>
<dbReference type="STRING" id="304371.MCP_0941"/>
<dbReference type="OrthoDB" id="148014at2157"/>
<sequence>MDLDRFDDMSKEEMKDYLGFLLWHYRVVDAFWFIYVAERYGQPVAEEVNEQVWGRVAPMAAKDLLARFNITEKGLEGFVKALRLFPWAIIVNYDIELKDDEVIISVPSCPTQEARLRRGLGEYVCREMHRAEFTGFAQAIDDRICVECLFAPPGPHPKDMFCKWRFYMKKED</sequence>